<feature type="domain" description="NFD4 C-terminal" evidence="8">
    <location>
        <begin position="326"/>
        <end position="508"/>
    </location>
</feature>
<feature type="transmembrane region" description="Helical" evidence="6">
    <location>
        <begin position="112"/>
        <end position="132"/>
    </location>
</feature>
<comment type="subcellular location">
    <subcellularLocation>
        <location evidence="1">Membrane</location>
        <topology evidence="1">Multi-pass membrane protein</topology>
    </subcellularLocation>
</comment>
<dbReference type="CDD" id="cd17354">
    <property type="entry name" value="MFS_Mch1p_like"/>
    <property type="match status" value="1"/>
</dbReference>
<dbReference type="InterPro" id="IPR010658">
    <property type="entry name" value="Nodulin-like"/>
</dbReference>
<reference evidence="9" key="1">
    <citation type="submission" date="2020-07" db="EMBL/GenBank/DDBJ databases">
        <title>Ethylene signaling mediates host invasion by parasitic plants.</title>
        <authorList>
            <person name="Yoshida S."/>
        </authorList>
    </citation>
    <scope>NUCLEOTIDE SEQUENCE</scope>
    <source>
        <strain evidence="9">Okayama</strain>
    </source>
</reference>
<evidence type="ECO:0000259" key="8">
    <source>
        <dbReference type="Pfam" id="PF23262"/>
    </source>
</evidence>
<evidence type="ECO:0000313" key="9">
    <source>
        <dbReference type="EMBL" id="GFP79972.1"/>
    </source>
</evidence>
<dbReference type="GO" id="GO:0016020">
    <property type="term" value="C:membrane"/>
    <property type="evidence" value="ECO:0007669"/>
    <property type="project" value="UniProtKB-SubCell"/>
</dbReference>
<organism evidence="9 10">
    <name type="scientific">Phtheirospermum japonicum</name>
    <dbReference type="NCBI Taxonomy" id="374723"/>
    <lineage>
        <taxon>Eukaryota</taxon>
        <taxon>Viridiplantae</taxon>
        <taxon>Streptophyta</taxon>
        <taxon>Embryophyta</taxon>
        <taxon>Tracheophyta</taxon>
        <taxon>Spermatophyta</taxon>
        <taxon>Magnoliopsida</taxon>
        <taxon>eudicotyledons</taxon>
        <taxon>Gunneridae</taxon>
        <taxon>Pentapetalae</taxon>
        <taxon>asterids</taxon>
        <taxon>lamiids</taxon>
        <taxon>Lamiales</taxon>
        <taxon>Orobanchaceae</taxon>
        <taxon>Orobanchaceae incertae sedis</taxon>
        <taxon>Phtheirospermum</taxon>
    </lineage>
</organism>
<feature type="transmembrane region" description="Helical" evidence="6">
    <location>
        <begin position="401"/>
        <end position="420"/>
    </location>
</feature>
<feature type="transmembrane region" description="Helical" evidence="6">
    <location>
        <begin position="238"/>
        <end position="258"/>
    </location>
</feature>
<evidence type="ECO:0000256" key="1">
    <source>
        <dbReference type="ARBA" id="ARBA00004141"/>
    </source>
</evidence>
<keyword evidence="4 6" id="KW-0472">Membrane</keyword>
<comment type="similarity">
    <text evidence="5">Belongs to the major facilitator superfamily. Phosphate:H(+) symporter (TC 2.A.1.9) family.</text>
</comment>
<evidence type="ECO:0000256" key="2">
    <source>
        <dbReference type="ARBA" id="ARBA00022692"/>
    </source>
</evidence>
<dbReference type="InterPro" id="IPR056555">
    <property type="entry name" value="NFD4_C"/>
</dbReference>
<feature type="transmembrane region" description="Helical" evidence="6">
    <location>
        <begin position="332"/>
        <end position="350"/>
    </location>
</feature>
<dbReference type="EMBL" id="BMAC01000014">
    <property type="protein sequence ID" value="GFP79972.1"/>
    <property type="molecule type" value="Genomic_DNA"/>
</dbReference>
<dbReference type="Pfam" id="PF06813">
    <property type="entry name" value="Nodulin-like"/>
    <property type="match status" value="1"/>
</dbReference>
<accession>A0A830B368</accession>
<evidence type="ECO:0000256" key="4">
    <source>
        <dbReference type="ARBA" id="ARBA00023136"/>
    </source>
</evidence>
<evidence type="ECO:0000256" key="6">
    <source>
        <dbReference type="SAM" id="Phobius"/>
    </source>
</evidence>
<dbReference type="OrthoDB" id="410267at2759"/>
<dbReference type="InterPro" id="IPR036259">
    <property type="entry name" value="MFS_trans_sf"/>
</dbReference>
<dbReference type="PANTHER" id="PTHR21576">
    <property type="entry name" value="UNCHARACTERIZED NODULIN-LIKE PROTEIN"/>
    <property type="match status" value="1"/>
</dbReference>
<dbReference type="PANTHER" id="PTHR21576:SF165">
    <property type="entry name" value="PROTEIN NUCLEAR FUSION DEFECTIVE 4-LIKE"/>
    <property type="match status" value="1"/>
</dbReference>
<keyword evidence="2 6" id="KW-0812">Transmembrane</keyword>
<dbReference type="Gene3D" id="1.20.1250.20">
    <property type="entry name" value="MFS general substrate transporter like domains"/>
    <property type="match status" value="1"/>
</dbReference>
<keyword evidence="3 6" id="KW-1133">Transmembrane helix</keyword>
<dbReference type="AlphaFoldDB" id="A0A830B368"/>
<name>A0A830B368_9LAMI</name>
<sequence length="555" mass="60752">MDVDYNPSRKSLFKNKWITMAAGIWIQSAAGSLYTFSIYSPILKSTQGYDQSTLNIISVFKDFGANVGILAGLLYSAASGRAGPWVVLLAGAVQCFAGYFLMWLTVTGALPPAPPSVVCCYMLLAAHAMSFFNTANVVTGVHNFPSYGGTVVGIMKTEIGMMIFMIFIVEPECYGLSWSEWSHIDSSVSDNFQEQPQFIFIATGIASHSHISSTHGVSYLTAVIIIQNYLKLKLSIRVSTFLLLIFLLVSPIFVAIAAQRDKSYRVVKSLLEHNQISDERDILVEDVSNITQDHGEYHEIPNSTDVIRETNNDTLLWGQDLNILQAMRTINFWFLFFTTACAIGSGLTAVNNLSQIGESLGYTSLEINTLVSLWSIWNFVGRFGAGYISDYFLHVKGCPRPLFIVITLAFMSIGHAMIAFGFSGALYAGSVLVGVCYGSQWTLMPTIASELFGKVHLGTIFNTITIAGPIGSYVLSVKVVGYIYDKEVSEYGKTCTGTRCFMLSFIIMASVTDMNASQCTDSRSIVWVFSLSGMKTAVPMLARAVKLPPFGEGQG</sequence>
<dbReference type="Proteomes" id="UP000653305">
    <property type="component" value="Unassembled WGS sequence"/>
</dbReference>
<gene>
    <name evidence="9" type="ORF">PHJA_000140600</name>
</gene>
<evidence type="ECO:0000313" key="10">
    <source>
        <dbReference type="Proteomes" id="UP000653305"/>
    </source>
</evidence>
<evidence type="ECO:0000256" key="5">
    <source>
        <dbReference type="ARBA" id="ARBA00044504"/>
    </source>
</evidence>
<feature type="transmembrane region" description="Helical" evidence="6">
    <location>
        <begin position="85"/>
        <end position="106"/>
    </location>
</feature>
<feature type="transmembrane region" description="Helical" evidence="6">
    <location>
        <begin position="144"/>
        <end position="169"/>
    </location>
</feature>
<dbReference type="Pfam" id="PF23262">
    <property type="entry name" value="NFD4_C"/>
    <property type="match status" value="1"/>
</dbReference>
<feature type="transmembrane region" description="Helical" evidence="6">
    <location>
        <begin position="370"/>
        <end position="389"/>
    </location>
</feature>
<proteinExistence type="inferred from homology"/>
<dbReference type="SUPFAM" id="SSF103473">
    <property type="entry name" value="MFS general substrate transporter"/>
    <property type="match status" value="2"/>
</dbReference>
<feature type="transmembrane region" description="Helical" evidence="6">
    <location>
        <begin position="17"/>
        <end position="36"/>
    </location>
</feature>
<evidence type="ECO:0000256" key="3">
    <source>
        <dbReference type="ARBA" id="ARBA00022989"/>
    </source>
</evidence>
<evidence type="ECO:0000259" key="7">
    <source>
        <dbReference type="Pfam" id="PF06813"/>
    </source>
</evidence>
<feature type="domain" description="Nodulin-like" evidence="7">
    <location>
        <begin position="16"/>
        <end position="161"/>
    </location>
</feature>
<keyword evidence="10" id="KW-1185">Reference proteome</keyword>
<feature type="transmembrane region" description="Helical" evidence="6">
    <location>
        <begin position="56"/>
        <end position="78"/>
    </location>
</feature>
<protein>
    <submittedName>
        <fullName evidence="9">Probable transporter mch1</fullName>
    </submittedName>
</protein>
<comment type="caution">
    <text evidence="9">The sequence shown here is derived from an EMBL/GenBank/DDBJ whole genome shotgun (WGS) entry which is preliminary data.</text>
</comment>